<dbReference type="AlphaFoldDB" id="A0AAE0A8U8"/>
<keyword evidence="2" id="KW-0645">Protease</keyword>
<accession>A0AAE0A8U8</accession>
<dbReference type="Pfam" id="PF05577">
    <property type="entry name" value="Peptidase_S28"/>
    <property type="match status" value="1"/>
</dbReference>
<evidence type="ECO:0000256" key="5">
    <source>
        <dbReference type="ARBA" id="ARBA00023180"/>
    </source>
</evidence>
<dbReference type="GO" id="GO:0006508">
    <property type="term" value="P:proteolysis"/>
    <property type="evidence" value="ECO:0007669"/>
    <property type="project" value="UniProtKB-KW"/>
</dbReference>
<evidence type="ECO:0000256" key="2">
    <source>
        <dbReference type="ARBA" id="ARBA00022670"/>
    </source>
</evidence>
<evidence type="ECO:0000313" key="7">
    <source>
        <dbReference type="Proteomes" id="UP001281410"/>
    </source>
</evidence>
<sequence>MFRFKLIKLNCFHSSKMGLQFSFQLLLPILLLLWVTAICVSATYSPMSMRFHRTKSVTKTDSLVDPPPNFVAYNYTQTLDHFNYKPESYATFQQKYVFNFKYWGGPNTSSPIFVYTGAEAPITLQIDGFIVDLASRFNGLLLYIEHRYYGDSMPFGSEDEAFQNSSTFGYLSSTQALADYAQLITDVKKNLSAENCPVIAVGGSYGGMLASWLRLKYPHIVTGALASSAPILYFDDITPQNGYHVVVTNDFREHSESCYNTIKQSWNEIDRVGAIANGLQDLSRIFSTCSPLDSTQKLKDHLSLVYVISAQYDNPPENWVSKVCSAIDGNPQETDILGRVAAGLNASLLGGGGPCNHISNFRRNNKSNTSAWDWQTCTEMVMPIGHGGNDTMFQAWPFDLNNLTRTCQAVFGVTPRPHWITTEFGGHDIKSVLGKFASNIIFSNGLRDPYSAGGVLQDISDTVVAVYTNEGAHCLDLSSSSPSDPDWLVAQKDKEIKIIQFWIAEYNARHRTTEKLN</sequence>
<proteinExistence type="inferred from homology"/>
<dbReference type="GO" id="GO:0008239">
    <property type="term" value="F:dipeptidyl-peptidase activity"/>
    <property type="evidence" value="ECO:0007669"/>
    <property type="project" value="TreeGrafter"/>
</dbReference>
<name>A0AAE0A8U8_9ROSI</name>
<keyword evidence="3" id="KW-0732">Signal</keyword>
<dbReference type="PANTHER" id="PTHR11010">
    <property type="entry name" value="PROTEASE S28 PRO-X CARBOXYPEPTIDASE-RELATED"/>
    <property type="match status" value="1"/>
</dbReference>
<protein>
    <recommendedName>
        <fullName evidence="8">Lysosomal Pro-X carboxypeptidase</fullName>
    </recommendedName>
</protein>
<dbReference type="EMBL" id="JANJYJ010000006">
    <property type="protein sequence ID" value="KAK3205854.1"/>
    <property type="molecule type" value="Genomic_DNA"/>
</dbReference>
<evidence type="ECO:0000256" key="3">
    <source>
        <dbReference type="ARBA" id="ARBA00022729"/>
    </source>
</evidence>
<organism evidence="6 7">
    <name type="scientific">Dipteronia sinensis</name>
    <dbReference type="NCBI Taxonomy" id="43782"/>
    <lineage>
        <taxon>Eukaryota</taxon>
        <taxon>Viridiplantae</taxon>
        <taxon>Streptophyta</taxon>
        <taxon>Embryophyta</taxon>
        <taxon>Tracheophyta</taxon>
        <taxon>Spermatophyta</taxon>
        <taxon>Magnoliopsida</taxon>
        <taxon>eudicotyledons</taxon>
        <taxon>Gunneridae</taxon>
        <taxon>Pentapetalae</taxon>
        <taxon>rosids</taxon>
        <taxon>malvids</taxon>
        <taxon>Sapindales</taxon>
        <taxon>Sapindaceae</taxon>
        <taxon>Hippocastanoideae</taxon>
        <taxon>Acereae</taxon>
        <taxon>Dipteronia</taxon>
    </lineage>
</organism>
<evidence type="ECO:0000256" key="4">
    <source>
        <dbReference type="ARBA" id="ARBA00022801"/>
    </source>
</evidence>
<dbReference type="PANTHER" id="PTHR11010:SF78">
    <property type="entry name" value="LYSOSOMAL PRO-X CARBOXYPEPTIDASE"/>
    <property type="match status" value="1"/>
</dbReference>
<comment type="caution">
    <text evidence="6">The sequence shown here is derived from an EMBL/GenBank/DDBJ whole genome shotgun (WGS) entry which is preliminary data.</text>
</comment>
<dbReference type="InterPro" id="IPR029058">
    <property type="entry name" value="AB_hydrolase_fold"/>
</dbReference>
<dbReference type="SUPFAM" id="SSF53474">
    <property type="entry name" value="alpha/beta-Hydrolases"/>
    <property type="match status" value="1"/>
</dbReference>
<evidence type="ECO:0000256" key="1">
    <source>
        <dbReference type="ARBA" id="ARBA00011079"/>
    </source>
</evidence>
<evidence type="ECO:0008006" key="8">
    <source>
        <dbReference type="Google" id="ProtNLM"/>
    </source>
</evidence>
<keyword evidence="5" id="KW-0325">Glycoprotein</keyword>
<keyword evidence="4" id="KW-0378">Hydrolase</keyword>
<dbReference type="InterPro" id="IPR042269">
    <property type="entry name" value="Ser_carbopepase_S28_SKS"/>
</dbReference>
<dbReference type="GO" id="GO:0070008">
    <property type="term" value="F:serine-type exopeptidase activity"/>
    <property type="evidence" value="ECO:0007669"/>
    <property type="project" value="InterPro"/>
</dbReference>
<keyword evidence="7" id="KW-1185">Reference proteome</keyword>
<dbReference type="Proteomes" id="UP001281410">
    <property type="component" value="Unassembled WGS sequence"/>
</dbReference>
<dbReference type="InterPro" id="IPR008758">
    <property type="entry name" value="Peptidase_S28"/>
</dbReference>
<dbReference type="Gene3D" id="3.40.50.1820">
    <property type="entry name" value="alpha/beta hydrolase"/>
    <property type="match status" value="1"/>
</dbReference>
<reference evidence="6" key="1">
    <citation type="journal article" date="2023" name="Plant J.">
        <title>Genome sequences and population genomics provide insights into the demographic history, inbreeding, and mutation load of two 'living fossil' tree species of Dipteronia.</title>
        <authorList>
            <person name="Feng Y."/>
            <person name="Comes H.P."/>
            <person name="Chen J."/>
            <person name="Zhu S."/>
            <person name="Lu R."/>
            <person name="Zhang X."/>
            <person name="Li P."/>
            <person name="Qiu J."/>
            <person name="Olsen K.M."/>
            <person name="Qiu Y."/>
        </authorList>
    </citation>
    <scope>NUCLEOTIDE SEQUENCE</scope>
    <source>
        <strain evidence="6">NBL</strain>
    </source>
</reference>
<evidence type="ECO:0000313" key="6">
    <source>
        <dbReference type="EMBL" id="KAK3205854.1"/>
    </source>
</evidence>
<comment type="similarity">
    <text evidence="1">Belongs to the peptidase S28 family.</text>
</comment>
<gene>
    <name evidence="6" type="ORF">Dsin_019900</name>
</gene>
<dbReference type="Gene3D" id="1.20.120.980">
    <property type="entry name" value="Serine carboxypeptidase S28, SKS domain"/>
    <property type="match status" value="1"/>
</dbReference>